<proteinExistence type="predicted"/>
<protein>
    <submittedName>
        <fullName evidence="2">Uncharacterized protein</fullName>
    </submittedName>
</protein>
<feature type="region of interest" description="Disordered" evidence="1">
    <location>
        <begin position="1"/>
        <end position="100"/>
    </location>
</feature>
<name>A0ABU7PF11_9ACTN</name>
<organism evidence="2 3">
    <name type="scientific">Actinacidiphila polyblastidii</name>
    <dbReference type="NCBI Taxonomy" id="3110430"/>
    <lineage>
        <taxon>Bacteria</taxon>
        <taxon>Bacillati</taxon>
        <taxon>Actinomycetota</taxon>
        <taxon>Actinomycetes</taxon>
        <taxon>Kitasatosporales</taxon>
        <taxon>Streptomycetaceae</taxon>
        <taxon>Actinacidiphila</taxon>
    </lineage>
</organism>
<dbReference type="Proteomes" id="UP001344658">
    <property type="component" value="Unassembled WGS sequence"/>
</dbReference>
<feature type="compositionally biased region" description="Acidic residues" evidence="1">
    <location>
        <begin position="74"/>
        <end position="83"/>
    </location>
</feature>
<feature type="compositionally biased region" description="Pro residues" evidence="1">
    <location>
        <begin position="87"/>
        <end position="100"/>
    </location>
</feature>
<comment type="caution">
    <text evidence="2">The sequence shown here is derived from an EMBL/GenBank/DDBJ whole genome shotgun (WGS) entry which is preliminary data.</text>
</comment>
<keyword evidence="3" id="KW-1185">Reference proteome</keyword>
<evidence type="ECO:0000313" key="2">
    <source>
        <dbReference type="EMBL" id="MEE4544409.1"/>
    </source>
</evidence>
<gene>
    <name evidence="2" type="ORF">V2S66_20810</name>
</gene>
<sequence>MPRRPGCQVGRAGSFEEFETPAPAEVRRQRRRGRHQPDSVMPESVPGGALPLWPDEEFLDGGPETTVSTFVVGGDDEHDEEEQPLSSPRPTPSPRVPPGS</sequence>
<evidence type="ECO:0000313" key="3">
    <source>
        <dbReference type="Proteomes" id="UP001344658"/>
    </source>
</evidence>
<evidence type="ECO:0000256" key="1">
    <source>
        <dbReference type="SAM" id="MobiDB-lite"/>
    </source>
</evidence>
<reference evidence="2 3" key="1">
    <citation type="submission" date="2023-12" db="EMBL/GenBank/DDBJ databases">
        <title>Streptomyces sp. V4-01.</title>
        <authorList>
            <person name="Somphong A."/>
            <person name="Phongsopitanun W."/>
        </authorList>
    </citation>
    <scope>NUCLEOTIDE SEQUENCE [LARGE SCALE GENOMIC DNA]</scope>
    <source>
        <strain evidence="2 3">V4-01</strain>
    </source>
</reference>
<dbReference type="RefSeq" id="WP_330797406.1">
    <property type="nucleotide sequence ID" value="NZ_JAZEWV010000017.1"/>
</dbReference>
<dbReference type="EMBL" id="JAZEWV010000017">
    <property type="protein sequence ID" value="MEE4544409.1"/>
    <property type="molecule type" value="Genomic_DNA"/>
</dbReference>
<accession>A0ABU7PF11</accession>